<proteinExistence type="predicted"/>
<sequence>MHKFSWVHPDLDRKSGEWFNKTKEVCRVDLKVLNANPSLVKLVNDWYTWLTTSNNWSFDRVHLRDRLTKYLGALSKKGDYIELTEPELEFILNLDKYASGSLTNSRVVEVGFNKFAEVCKMGIVIKMPDEVGGRFLFICIGAADGGVKTCYVTPTYKSKINYQSKDQIPYLTLDQYKEYANKVK</sequence>
<name>A0A8F8PMF9_9VIRU</name>
<gene>
    <name evidence="1" type="ORF">KOM_12_231</name>
</gene>
<accession>A0A8F8PMF9</accession>
<reference evidence="1" key="1">
    <citation type="submission" date="2021-06" db="EMBL/GenBank/DDBJ databases">
        <authorList>
            <person name="Rolland C."/>
        </authorList>
    </citation>
    <scope>NUCLEOTIDE SEQUENCE</scope>
    <source>
        <strain evidence="1">347.936635</strain>
    </source>
</reference>
<dbReference type="EMBL" id="MZ420154">
    <property type="protein sequence ID" value="QYA18500.1"/>
    <property type="molecule type" value="Genomic_DNA"/>
</dbReference>
<organism evidence="1">
    <name type="scientific">Clandestinovirus</name>
    <dbReference type="NCBI Taxonomy" id="2831644"/>
    <lineage>
        <taxon>Viruses</taxon>
    </lineage>
</organism>
<protein>
    <submittedName>
        <fullName evidence="1">Uncharacterized protein</fullName>
    </submittedName>
</protein>
<evidence type="ECO:0000313" key="1">
    <source>
        <dbReference type="EMBL" id="QYA18500.1"/>
    </source>
</evidence>